<proteinExistence type="predicted"/>
<dbReference type="SUPFAM" id="SSF51120">
    <property type="entry name" value="beta-Roll"/>
    <property type="match status" value="1"/>
</dbReference>
<gene>
    <name evidence="1" type="ORF">RRG08_021434</name>
</gene>
<name>A0AAE1A6D2_9GAST</name>
<dbReference type="AlphaFoldDB" id="A0AAE1A6D2"/>
<dbReference type="InterPro" id="IPR011049">
    <property type="entry name" value="Serralysin-like_metalloprot_C"/>
</dbReference>
<comment type="caution">
    <text evidence="1">The sequence shown here is derived from an EMBL/GenBank/DDBJ whole genome shotgun (WGS) entry which is preliminary data.</text>
</comment>
<keyword evidence="2" id="KW-1185">Reference proteome</keyword>
<protein>
    <submittedName>
        <fullName evidence="1">Uncharacterized protein</fullName>
    </submittedName>
</protein>
<accession>A0AAE1A6D2</accession>
<sequence>MLRLQNARSPMFTACRPDTAPENPGLLLLFLRARGYRSNKYKTVSARGLAELAAVSDQLWRNLLIGGTWRNLLIGETWRNLLIGETWRNLLIGETWRNLLIGETWRNLLIGETWRNLLIGETWRRAEIACDMRTNISPGSDSSEGLGPGQLQFTNYCFNKGETPVKARYYTPSRVMRGQRFCCLSTSYSTLQHESTLSFRQEFPLTITVQPIHETSENQIKVGVRETRQGGVKVYLSDESSLVKCLDSGRVSGLHHYRKPGLWLELHWTSALPVGVRLVFAHVQVLVTHELELAILGTGYSRQVGYGTTHQEPSRSQGNVDLQQLKRYHIQRLPTASVTAVTPCVNTSVSLVHHHWPVRGVSP</sequence>
<dbReference type="EMBL" id="JAWDGP010002600">
    <property type="protein sequence ID" value="KAK3781788.1"/>
    <property type="molecule type" value="Genomic_DNA"/>
</dbReference>
<evidence type="ECO:0000313" key="1">
    <source>
        <dbReference type="EMBL" id="KAK3781788.1"/>
    </source>
</evidence>
<organism evidence="1 2">
    <name type="scientific">Elysia crispata</name>
    <name type="common">lettuce slug</name>
    <dbReference type="NCBI Taxonomy" id="231223"/>
    <lineage>
        <taxon>Eukaryota</taxon>
        <taxon>Metazoa</taxon>
        <taxon>Spiralia</taxon>
        <taxon>Lophotrochozoa</taxon>
        <taxon>Mollusca</taxon>
        <taxon>Gastropoda</taxon>
        <taxon>Heterobranchia</taxon>
        <taxon>Euthyneura</taxon>
        <taxon>Panpulmonata</taxon>
        <taxon>Sacoglossa</taxon>
        <taxon>Placobranchoidea</taxon>
        <taxon>Plakobranchidae</taxon>
        <taxon>Elysia</taxon>
    </lineage>
</organism>
<reference evidence="1" key="1">
    <citation type="journal article" date="2023" name="G3 (Bethesda)">
        <title>A reference genome for the long-term kleptoplast-retaining sea slug Elysia crispata morphotype clarki.</title>
        <authorList>
            <person name="Eastman K.E."/>
            <person name="Pendleton A.L."/>
            <person name="Shaikh M.A."/>
            <person name="Suttiyut T."/>
            <person name="Ogas R."/>
            <person name="Tomko P."/>
            <person name="Gavelis G."/>
            <person name="Widhalm J.R."/>
            <person name="Wisecaver J.H."/>
        </authorList>
    </citation>
    <scope>NUCLEOTIDE SEQUENCE</scope>
    <source>
        <strain evidence="1">ECLA1</strain>
    </source>
</reference>
<dbReference type="Proteomes" id="UP001283361">
    <property type="component" value="Unassembled WGS sequence"/>
</dbReference>
<evidence type="ECO:0000313" key="2">
    <source>
        <dbReference type="Proteomes" id="UP001283361"/>
    </source>
</evidence>